<dbReference type="InterPro" id="IPR003856">
    <property type="entry name" value="LPS_length_determ_N"/>
</dbReference>
<feature type="transmembrane region" description="Helical" evidence="17">
    <location>
        <begin position="17"/>
        <end position="39"/>
    </location>
</feature>
<feature type="domain" description="AAA" evidence="19">
    <location>
        <begin position="275"/>
        <end position="420"/>
    </location>
</feature>
<keyword evidence="8" id="KW-0808">Transferase</keyword>
<name>A0A223CYI6_9BACL</name>
<comment type="subcellular location">
    <subcellularLocation>
        <location evidence="1">Cell inner membrane</location>
        <topology evidence="1">Multi-pass membrane protein</topology>
    </subcellularLocation>
</comment>
<dbReference type="InterPro" id="IPR005702">
    <property type="entry name" value="Wzc-like_C"/>
</dbReference>
<dbReference type="PANTHER" id="PTHR32309:SF13">
    <property type="entry name" value="FERRIC ENTEROBACTIN TRANSPORT PROTEIN FEPE"/>
    <property type="match status" value="1"/>
</dbReference>
<evidence type="ECO:0000256" key="14">
    <source>
        <dbReference type="ARBA" id="ARBA00023136"/>
    </source>
</evidence>
<keyword evidence="14 17" id="KW-0472">Membrane</keyword>
<dbReference type="EC" id="2.7.10.2" evidence="5"/>
<dbReference type="CDD" id="cd05387">
    <property type="entry name" value="BY-kinase"/>
    <property type="match status" value="1"/>
</dbReference>
<keyword evidence="7" id="KW-0997">Cell inner membrane</keyword>
<evidence type="ECO:0000313" key="20">
    <source>
        <dbReference type="EMBL" id="ASS74408.1"/>
    </source>
</evidence>
<evidence type="ECO:0000256" key="17">
    <source>
        <dbReference type="SAM" id="Phobius"/>
    </source>
</evidence>
<keyword evidence="21" id="KW-1185">Reference proteome</keyword>
<feature type="domain" description="Polysaccharide chain length determinant N-terminal" evidence="18">
    <location>
        <begin position="9"/>
        <end position="93"/>
    </location>
</feature>
<dbReference type="EMBL" id="CP022657">
    <property type="protein sequence ID" value="ASS74408.1"/>
    <property type="molecule type" value="Genomic_DNA"/>
</dbReference>
<keyword evidence="6" id="KW-1003">Cell membrane</keyword>
<keyword evidence="13 17" id="KW-1133">Transmembrane helix</keyword>
<evidence type="ECO:0000256" key="16">
    <source>
        <dbReference type="ARBA" id="ARBA00051245"/>
    </source>
</evidence>
<evidence type="ECO:0000256" key="8">
    <source>
        <dbReference type="ARBA" id="ARBA00022679"/>
    </source>
</evidence>
<dbReference type="InterPro" id="IPR050445">
    <property type="entry name" value="Bact_polysacc_biosynth/exp"/>
</dbReference>
<accession>A0A223CYI6</accession>
<dbReference type="KEGG" id="tab:CIG75_05015"/>
<evidence type="ECO:0000256" key="3">
    <source>
        <dbReference type="ARBA" id="ARBA00007316"/>
    </source>
</evidence>
<dbReference type="GO" id="GO:0005886">
    <property type="term" value="C:plasma membrane"/>
    <property type="evidence" value="ECO:0007669"/>
    <property type="project" value="UniProtKB-SubCell"/>
</dbReference>
<evidence type="ECO:0000256" key="15">
    <source>
        <dbReference type="ARBA" id="ARBA00023137"/>
    </source>
</evidence>
<evidence type="ECO:0000256" key="10">
    <source>
        <dbReference type="ARBA" id="ARBA00022741"/>
    </source>
</evidence>
<evidence type="ECO:0000256" key="5">
    <source>
        <dbReference type="ARBA" id="ARBA00011903"/>
    </source>
</evidence>
<comment type="similarity">
    <text evidence="4">Belongs to the etk/wzc family.</text>
</comment>
<dbReference type="OrthoDB" id="9794577at2"/>
<proteinExistence type="inferred from homology"/>
<evidence type="ECO:0000256" key="13">
    <source>
        <dbReference type="ARBA" id="ARBA00022989"/>
    </source>
</evidence>
<dbReference type="InterPro" id="IPR025669">
    <property type="entry name" value="AAA_dom"/>
</dbReference>
<evidence type="ECO:0000256" key="9">
    <source>
        <dbReference type="ARBA" id="ARBA00022692"/>
    </source>
</evidence>
<protein>
    <recommendedName>
        <fullName evidence="5">non-specific protein-tyrosine kinase</fullName>
        <ecNumber evidence="5">2.7.10.2</ecNumber>
    </recommendedName>
</protein>
<comment type="similarity">
    <text evidence="2">Belongs to the CpsC/CapA family.</text>
</comment>
<evidence type="ECO:0000256" key="12">
    <source>
        <dbReference type="ARBA" id="ARBA00022840"/>
    </source>
</evidence>
<keyword evidence="11" id="KW-0418">Kinase</keyword>
<evidence type="ECO:0000256" key="2">
    <source>
        <dbReference type="ARBA" id="ARBA00006683"/>
    </source>
</evidence>
<evidence type="ECO:0000256" key="7">
    <source>
        <dbReference type="ARBA" id="ARBA00022519"/>
    </source>
</evidence>
<dbReference type="RefSeq" id="WP_094235660.1">
    <property type="nucleotide sequence ID" value="NZ_CP022657.1"/>
</dbReference>
<dbReference type="Gene3D" id="3.40.50.300">
    <property type="entry name" value="P-loop containing nucleotide triphosphate hydrolases"/>
    <property type="match status" value="1"/>
</dbReference>
<keyword evidence="15" id="KW-0829">Tyrosine-protein kinase</keyword>
<dbReference type="InterPro" id="IPR027417">
    <property type="entry name" value="P-loop_NTPase"/>
</dbReference>
<dbReference type="PANTHER" id="PTHR32309">
    <property type="entry name" value="TYROSINE-PROTEIN KINASE"/>
    <property type="match status" value="1"/>
</dbReference>
<dbReference type="Pfam" id="PF13614">
    <property type="entry name" value="AAA_31"/>
    <property type="match status" value="1"/>
</dbReference>
<sequence length="470" mass="51554">MLGYLWRKYFTAVKKRIGLLILIVAFAVGTSTYLSVFVVTPTYKATASLLVNTDPTISSEYLLNEVLTNQKVIKTYNEIIKSHLVLQEVIAKLSLQLKPEELGKLVKVVNNADSSVFTITVNYPNQEEAIKIANELAGVFTLKVGQLMQVDNVVMIDRATMDKSSKVSPNITMNVAIALILSTMAAVGAFGLREYLDSTIKSREEIKFETGLATIGELGTWKPKRRWFRLRKNADSTSDLSLLKMEPTKRNRRVVESYLHLYRNLLPVLTMEDVRTIVVTSTHEQEGKSTILTHLGILMAQNGHGVLMIDANAEHPTLHGIMPGEGEEGLCDLLLGTVTADQAIRPSVIAGLDVLPLGKASLGALRKFAEGGLDHMLPDLRERYDIILIDSGAISSSLLPNTLAKSADGVLFVFRSGKVAREEGAVAVAGLRQSDAKILGAVLNKNEGKPGRPPFLLERVLQKDIELNRA</sequence>
<dbReference type="AlphaFoldDB" id="A0A223CYI6"/>
<evidence type="ECO:0000256" key="1">
    <source>
        <dbReference type="ARBA" id="ARBA00004429"/>
    </source>
</evidence>
<evidence type="ECO:0000313" key="21">
    <source>
        <dbReference type="Proteomes" id="UP000214688"/>
    </source>
</evidence>
<dbReference type="Pfam" id="PF02706">
    <property type="entry name" value="Wzz"/>
    <property type="match status" value="1"/>
</dbReference>
<gene>
    <name evidence="20" type="ORF">CIG75_05015</name>
</gene>
<keyword evidence="10" id="KW-0547">Nucleotide-binding</keyword>
<evidence type="ECO:0000259" key="18">
    <source>
        <dbReference type="Pfam" id="PF02706"/>
    </source>
</evidence>
<keyword evidence="9 17" id="KW-0812">Transmembrane</keyword>
<dbReference type="Proteomes" id="UP000214688">
    <property type="component" value="Chromosome"/>
</dbReference>
<feature type="transmembrane region" description="Helical" evidence="17">
    <location>
        <begin position="171"/>
        <end position="192"/>
    </location>
</feature>
<evidence type="ECO:0000256" key="4">
    <source>
        <dbReference type="ARBA" id="ARBA00008883"/>
    </source>
</evidence>
<evidence type="ECO:0000256" key="6">
    <source>
        <dbReference type="ARBA" id="ARBA00022475"/>
    </source>
</evidence>
<evidence type="ECO:0000259" key="19">
    <source>
        <dbReference type="Pfam" id="PF13614"/>
    </source>
</evidence>
<organism evidence="20 21">
    <name type="scientific">Tumebacillus algifaecis</name>
    <dbReference type="NCBI Taxonomy" id="1214604"/>
    <lineage>
        <taxon>Bacteria</taxon>
        <taxon>Bacillati</taxon>
        <taxon>Bacillota</taxon>
        <taxon>Bacilli</taxon>
        <taxon>Bacillales</taxon>
        <taxon>Alicyclobacillaceae</taxon>
        <taxon>Tumebacillus</taxon>
    </lineage>
</organism>
<comment type="catalytic activity">
    <reaction evidence="16">
        <text>L-tyrosyl-[protein] + ATP = O-phospho-L-tyrosyl-[protein] + ADP + H(+)</text>
        <dbReference type="Rhea" id="RHEA:10596"/>
        <dbReference type="Rhea" id="RHEA-COMP:10136"/>
        <dbReference type="Rhea" id="RHEA-COMP:20101"/>
        <dbReference type="ChEBI" id="CHEBI:15378"/>
        <dbReference type="ChEBI" id="CHEBI:30616"/>
        <dbReference type="ChEBI" id="CHEBI:46858"/>
        <dbReference type="ChEBI" id="CHEBI:61978"/>
        <dbReference type="ChEBI" id="CHEBI:456216"/>
        <dbReference type="EC" id="2.7.10.2"/>
    </reaction>
</comment>
<keyword evidence="12" id="KW-0067">ATP-binding</keyword>
<dbReference type="GO" id="GO:0004713">
    <property type="term" value="F:protein tyrosine kinase activity"/>
    <property type="evidence" value="ECO:0007669"/>
    <property type="project" value="TreeGrafter"/>
</dbReference>
<dbReference type="SUPFAM" id="SSF52540">
    <property type="entry name" value="P-loop containing nucleoside triphosphate hydrolases"/>
    <property type="match status" value="1"/>
</dbReference>
<reference evidence="20 21" key="1">
    <citation type="journal article" date="2015" name="Int. J. Syst. Evol. Microbiol.">
        <title>Tumebacillus algifaecis sp. nov., isolated from decomposing algal scum.</title>
        <authorList>
            <person name="Wu Y.F."/>
            <person name="Zhang B."/>
            <person name="Xing P."/>
            <person name="Wu Q.L."/>
            <person name="Liu S.J."/>
        </authorList>
    </citation>
    <scope>NUCLEOTIDE SEQUENCE [LARGE SCALE GENOMIC DNA]</scope>
    <source>
        <strain evidence="20 21">THMBR28</strain>
    </source>
</reference>
<evidence type="ECO:0000256" key="11">
    <source>
        <dbReference type="ARBA" id="ARBA00022777"/>
    </source>
</evidence>
<comment type="similarity">
    <text evidence="3">Belongs to the CpsD/CapB family.</text>
</comment>